<evidence type="ECO:0000313" key="4">
    <source>
        <dbReference type="Proteomes" id="UP000266841"/>
    </source>
</evidence>
<keyword evidence="1" id="KW-0677">Repeat</keyword>
<dbReference type="GO" id="GO:0005737">
    <property type="term" value="C:cytoplasm"/>
    <property type="evidence" value="ECO:0007669"/>
    <property type="project" value="TreeGrafter"/>
</dbReference>
<accession>K0RZU2</accession>
<keyword evidence="4" id="KW-1185">Reference proteome</keyword>
<name>K0RZU2_THAOC</name>
<dbReference type="SMART" id="SM00248">
    <property type="entry name" value="ANK"/>
    <property type="match status" value="4"/>
</dbReference>
<dbReference type="GO" id="GO:0051015">
    <property type="term" value="F:actin filament binding"/>
    <property type="evidence" value="ECO:0007669"/>
    <property type="project" value="TreeGrafter"/>
</dbReference>
<dbReference type="InterPro" id="IPR052420">
    <property type="entry name" value="Espin/Espin-like"/>
</dbReference>
<reference evidence="3 4" key="1">
    <citation type="journal article" date="2012" name="Genome Biol.">
        <title>Genome and low-iron response of an oceanic diatom adapted to chronic iron limitation.</title>
        <authorList>
            <person name="Lommer M."/>
            <person name="Specht M."/>
            <person name="Roy A.S."/>
            <person name="Kraemer L."/>
            <person name="Andreson R."/>
            <person name="Gutowska M.A."/>
            <person name="Wolf J."/>
            <person name="Bergner S.V."/>
            <person name="Schilhabel M.B."/>
            <person name="Klostermeier U.C."/>
            <person name="Beiko R.G."/>
            <person name="Rosenstiel P."/>
            <person name="Hippler M."/>
            <person name="Laroche J."/>
        </authorList>
    </citation>
    <scope>NUCLEOTIDE SEQUENCE [LARGE SCALE GENOMIC DNA]</scope>
    <source>
        <strain evidence="3 4">CCMP1005</strain>
    </source>
</reference>
<dbReference type="PANTHER" id="PTHR24153:SF8">
    <property type="entry name" value="FORKED, ISOFORM F"/>
    <property type="match status" value="1"/>
</dbReference>
<dbReference type="OrthoDB" id="44362at2759"/>
<protein>
    <submittedName>
        <fullName evidence="3">Uncharacterized protein</fullName>
    </submittedName>
</protein>
<dbReference type="AlphaFoldDB" id="K0RZU2"/>
<dbReference type="Pfam" id="PF12796">
    <property type="entry name" value="Ank_2"/>
    <property type="match status" value="1"/>
</dbReference>
<dbReference type="Proteomes" id="UP000266841">
    <property type="component" value="Unassembled WGS sequence"/>
</dbReference>
<evidence type="ECO:0000313" key="3">
    <source>
        <dbReference type="EMBL" id="EJK58565.1"/>
    </source>
</evidence>
<organism evidence="3 4">
    <name type="scientific">Thalassiosira oceanica</name>
    <name type="common">Marine diatom</name>
    <dbReference type="NCBI Taxonomy" id="159749"/>
    <lineage>
        <taxon>Eukaryota</taxon>
        <taxon>Sar</taxon>
        <taxon>Stramenopiles</taxon>
        <taxon>Ochrophyta</taxon>
        <taxon>Bacillariophyta</taxon>
        <taxon>Coscinodiscophyceae</taxon>
        <taxon>Thalassiosirophycidae</taxon>
        <taxon>Thalassiosirales</taxon>
        <taxon>Thalassiosiraceae</taxon>
        <taxon>Thalassiosira</taxon>
    </lineage>
</organism>
<feature type="non-terminal residue" evidence="3">
    <location>
        <position position="245"/>
    </location>
</feature>
<evidence type="ECO:0000256" key="1">
    <source>
        <dbReference type="ARBA" id="ARBA00022737"/>
    </source>
</evidence>
<dbReference type="EMBL" id="AGNL01024894">
    <property type="protein sequence ID" value="EJK58565.1"/>
    <property type="molecule type" value="Genomic_DNA"/>
</dbReference>
<keyword evidence="2" id="KW-0040">ANK repeat</keyword>
<proteinExistence type="predicted"/>
<comment type="caution">
    <text evidence="3">The sequence shown here is derived from an EMBL/GenBank/DDBJ whole genome shotgun (WGS) entry which is preliminary data.</text>
</comment>
<dbReference type="PANTHER" id="PTHR24153">
    <property type="entry name" value="ESPIN"/>
    <property type="match status" value="1"/>
</dbReference>
<gene>
    <name evidence="3" type="ORF">THAOC_21300</name>
</gene>
<dbReference type="Gene3D" id="1.25.40.20">
    <property type="entry name" value="Ankyrin repeat-containing domain"/>
    <property type="match status" value="2"/>
</dbReference>
<dbReference type="InterPro" id="IPR002110">
    <property type="entry name" value="Ankyrin_rpt"/>
</dbReference>
<evidence type="ECO:0000256" key="2">
    <source>
        <dbReference type="ARBA" id="ARBA00023043"/>
    </source>
</evidence>
<dbReference type="SUPFAM" id="SSF48403">
    <property type="entry name" value="Ankyrin repeat"/>
    <property type="match status" value="1"/>
</dbReference>
<dbReference type="GO" id="GO:0051017">
    <property type="term" value="P:actin filament bundle assembly"/>
    <property type="evidence" value="ECO:0007669"/>
    <property type="project" value="TreeGrafter"/>
</dbReference>
<sequence length="245" mass="27254">MNEAYKDLMKFCQGGDLTVSLLREKLEAGPEDIVRGNLKPDNKDDLTLLHCVCSNPRGVKLDVVRYLVDIYPEAVRDGSHDGRLPLHEACRNETCPDDVIEYLVDLHPDALGVSWAWAYGGLPLHCLLRRRTSNRVDASIGNAPEEVLYELNLDIVRRLVEAYPEALTNQDNESNMTPLLCACGREDLSMDLVRLLVDPELSALGQVGGLCDVGDRLLPLHRACMNAPCPDDVIEYLVDLHPEAL</sequence>
<dbReference type="InterPro" id="IPR036770">
    <property type="entry name" value="Ankyrin_rpt-contain_sf"/>
</dbReference>